<name>A0ABT5XDH2_9EURY</name>
<reference evidence="1 2" key="1">
    <citation type="submission" date="2023-03" db="EMBL/GenBank/DDBJ databases">
        <title>Whole genome sequencing of Methanotrichaceae archaeon M04Ac.</title>
        <authorList>
            <person name="Khomyakova M.A."/>
            <person name="Merkel A.Y."/>
            <person name="Slobodkin A.I."/>
        </authorList>
    </citation>
    <scope>NUCLEOTIDE SEQUENCE [LARGE SCALE GENOMIC DNA]</scope>
    <source>
        <strain evidence="1 2">M04Ac</strain>
    </source>
</reference>
<keyword evidence="2" id="KW-1185">Reference proteome</keyword>
<evidence type="ECO:0000313" key="2">
    <source>
        <dbReference type="Proteomes" id="UP001215956"/>
    </source>
</evidence>
<organism evidence="1 2">
    <name type="scientific">Candidatus Methanocrinis alkalitolerans</name>
    <dbReference type="NCBI Taxonomy" id="3033395"/>
    <lineage>
        <taxon>Archaea</taxon>
        <taxon>Methanobacteriati</taxon>
        <taxon>Methanobacteriota</taxon>
        <taxon>Stenosarchaea group</taxon>
        <taxon>Methanomicrobia</taxon>
        <taxon>Methanotrichales</taxon>
        <taxon>Methanotrichaceae</taxon>
        <taxon>Methanocrinis</taxon>
    </lineage>
</organism>
<comment type="caution">
    <text evidence="1">The sequence shown here is derived from an EMBL/GenBank/DDBJ whole genome shotgun (WGS) entry which is preliminary data.</text>
</comment>
<dbReference type="EMBL" id="JARFPL010000009">
    <property type="protein sequence ID" value="MDF0592736.1"/>
    <property type="molecule type" value="Genomic_DNA"/>
</dbReference>
<gene>
    <name evidence="1" type="ORF">P0O24_03970</name>
</gene>
<dbReference type="Proteomes" id="UP001215956">
    <property type="component" value="Unassembled WGS sequence"/>
</dbReference>
<proteinExistence type="predicted"/>
<evidence type="ECO:0000313" key="1">
    <source>
        <dbReference type="EMBL" id="MDF0592736.1"/>
    </source>
</evidence>
<sequence>MRSLKWTTRAAAFFIVAVIALGPALGQLEASISFLQVGTDKTPFNVNQPIVYKVHLTNSMSSPMRYSLELEVGPDYTDYSASKKYTTDISLTARSSQDVNFDVNFRAPELSRGSFGRWASDDNETGTWEKSWYRVIITPLVGDPVTLDGYDGQPPLINPITLYRNPEVSPKMGTDDTLYSYRIDLFSSAEDSVSLQVAPELIGPWEDLGGQNYTNVGAWQTLRWDEVSLEFDFIRAHYRFSGRKQTEAFEGPFWPIDYEYGNASVDPVDGFSGSPFTYSLDFNGSKNLDVGLNIWDIDQNIFRLVEKKRYTDANRWQRLEWTGAMPSETIGSVGTSSYYFSFYYPGSESPLATSREEEGKVYLGPEIVLIRYENVSVSPERGSTVSRYTYSVDVETALPVCDIELQTSEPGSSIWRSQGIATYNGDPRISWRDVSFDGDAAGNVSYRFIRVASPPSIYQGPNLFKESIRGMASPINGSLGSWDAAFHQPGERLIRSPFVYTMEMDAPERTEPLVVKLEVYDPVRKAWIEAGRPQSLNATEISTNFTIDQLPFAEPFLGESRFRFLSGTRFLDGEEGYSGPNMVANFRNKTWNVTYDNVRGEYVYTYGVEVRSSLSSLSFDLVTTMDRTAWTLANDPKVYASDAAEWKRLEWRGYPYYLEVDFTPIGV</sequence>
<dbReference type="RefSeq" id="WP_316968443.1">
    <property type="nucleotide sequence ID" value="NZ_JARFPL010000009.1"/>
</dbReference>
<accession>A0ABT5XDH2</accession>
<protein>
    <submittedName>
        <fullName evidence="1">Uncharacterized protein</fullName>
    </submittedName>
</protein>